<dbReference type="InterPro" id="IPR045584">
    <property type="entry name" value="Pilin-like"/>
</dbReference>
<dbReference type="PROSITE" id="PS00409">
    <property type="entry name" value="PROKAR_NTER_METHYL"/>
    <property type="match status" value="1"/>
</dbReference>
<dbReference type="Proteomes" id="UP000241436">
    <property type="component" value="Unassembled WGS sequence"/>
</dbReference>
<gene>
    <name evidence="3" type="ORF">CLG94_11450</name>
</gene>
<dbReference type="Gene3D" id="3.30.700.10">
    <property type="entry name" value="Glycoprotein, Type 4 Pilin"/>
    <property type="match status" value="1"/>
</dbReference>
<keyword evidence="2" id="KW-1133">Transmembrane helix</keyword>
<sequence length="285" mass="29991">MRRHTRAEGYTLVELLIVLAIVGMVAGGIVGVYQVSQGIYTRATALEDAQLGARAGLDRMASELRLIGSYWVGASCAPLPNCNAITAATPTSITFRANVDDSSVINGAEATPSPTTTGNSVPLSITAGQTGDAFKVYQNPADNDYIYIANGGRREVKQITDINGSTLTLASALSSPYSAAGSLVRDVKIITYTRNASATSTCPTLTCLTRTQGGSGADPIVDNVSGLTFFYFLSNGVTPTTDPALIREIQIDLTVCIKRTPAASCQDPDSSSRQMTTRVKPRSLP</sequence>
<reference evidence="3 4" key="1">
    <citation type="submission" date="2017-09" db="EMBL/GenBank/DDBJ databases">
        <title>Bloom of a denitrifying methanotroph, Candidatus Methylomirabilis limnetica, in a deep stratified lake.</title>
        <authorList>
            <person name="Graf J.S."/>
            <person name="Marchant H.K."/>
            <person name="Tienken D."/>
            <person name="Hach P.F."/>
            <person name="Brand A."/>
            <person name="Schubert C.J."/>
            <person name="Kuypers M.M."/>
            <person name="Milucka J."/>
        </authorList>
    </citation>
    <scope>NUCLEOTIDE SEQUENCE [LARGE SCALE GENOMIC DNA]</scope>
    <source>
        <strain evidence="3 4">Zug</strain>
    </source>
</reference>
<proteinExistence type="predicted"/>
<organism evidence="3 4">
    <name type="scientific">Candidatus Methylomirabilis limnetica</name>
    <dbReference type="NCBI Taxonomy" id="2033718"/>
    <lineage>
        <taxon>Bacteria</taxon>
        <taxon>Candidatus Methylomirabilota</taxon>
        <taxon>Candidatus Methylomirabilia</taxon>
        <taxon>Candidatus Methylomirabilales</taxon>
        <taxon>Candidatus Methylomirabilaceae</taxon>
        <taxon>Candidatus Methylomirabilis</taxon>
    </lineage>
</organism>
<evidence type="ECO:0000256" key="2">
    <source>
        <dbReference type="SAM" id="Phobius"/>
    </source>
</evidence>
<dbReference type="Pfam" id="PF07963">
    <property type="entry name" value="N_methyl"/>
    <property type="match status" value="1"/>
</dbReference>
<evidence type="ECO:0000256" key="1">
    <source>
        <dbReference type="SAM" id="MobiDB-lite"/>
    </source>
</evidence>
<keyword evidence="4" id="KW-1185">Reference proteome</keyword>
<feature type="compositionally biased region" description="Polar residues" evidence="1">
    <location>
        <begin position="267"/>
        <end position="277"/>
    </location>
</feature>
<feature type="transmembrane region" description="Helical" evidence="2">
    <location>
        <begin position="12"/>
        <end position="33"/>
    </location>
</feature>
<name>A0A2T4TVF6_9BACT</name>
<dbReference type="SUPFAM" id="SSF54523">
    <property type="entry name" value="Pili subunits"/>
    <property type="match status" value="1"/>
</dbReference>
<evidence type="ECO:0000313" key="3">
    <source>
        <dbReference type="EMBL" id="PTL35092.1"/>
    </source>
</evidence>
<dbReference type="AlphaFoldDB" id="A0A2T4TVF6"/>
<evidence type="ECO:0008006" key="5">
    <source>
        <dbReference type="Google" id="ProtNLM"/>
    </source>
</evidence>
<dbReference type="InterPro" id="IPR012902">
    <property type="entry name" value="N_methyl_site"/>
</dbReference>
<comment type="caution">
    <text evidence="3">The sequence shown here is derived from an EMBL/GenBank/DDBJ whole genome shotgun (WGS) entry which is preliminary data.</text>
</comment>
<reference evidence="4" key="2">
    <citation type="journal article" date="2018" name="Environ. Microbiol.">
        <title>Bloom of a denitrifying methanotroph, 'Candidatus Methylomirabilis limnetica', in a deep stratified lake.</title>
        <authorList>
            <person name="Graf J.S."/>
            <person name="Mayr M.J."/>
            <person name="Marchant H.K."/>
            <person name="Tienken D."/>
            <person name="Hach P.F."/>
            <person name="Brand A."/>
            <person name="Schubert C.J."/>
            <person name="Kuypers M.M."/>
            <person name="Milucka J."/>
        </authorList>
    </citation>
    <scope>NUCLEOTIDE SEQUENCE [LARGE SCALE GENOMIC DNA]</scope>
    <source>
        <strain evidence="4">Zug</strain>
    </source>
</reference>
<keyword evidence="2" id="KW-0812">Transmembrane</keyword>
<dbReference type="NCBIfam" id="TIGR02532">
    <property type="entry name" value="IV_pilin_GFxxxE"/>
    <property type="match status" value="1"/>
</dbReference>
<keyword evidence="2" id="KW-0472">Membrane</keyword>
<evidence type="ECO:0000313" key="4">
    <source>
        <dbReference type="Proteomes" id="UP000241436"/>
    </source>
</evidence>
<feature type="region of interest" description="Disordered" evidence="1">
    <location>
        <begin position="262"/>
        <end position="285"/>
    </location>
</feature>
<dbReference type="RefSeq" id="WP_107563683.1">
    <property type="nucleotide sequence ID" value="NZ_NVQC01000030.1"/>
</dbReference>
<accession>A0A2T4TVF6</accession>
<dbReference type="EMBL" id="NVQC01000030">
    <property type="protein sequence ID" value="PTL35092.1"/>
    <property type="molecule type" value="Genomic_DNA"/>
</dbReference>
<protein>
    <recommendedName>
        <fullName evidence="5">Prepilin-type cleavage/methylation domain-containing protein</fullName>
    </recommendedName>
</protein>